<keyword evidence="2" id="KW-0934">Plastid</keyword>
<reference evidence="2" key="2">
    <citation type="submission" date="2019-04" db="EMBL/GenBank/DDBJ databases">
        <authorList>
            <person name="Pasella M."/>
        </authorList>
    </citation>
    <scope>NUCLEOTIDE SEQUENCE</scope>
    <source>
        <strain evidence="2">PD2926</strain>
    </source>
</reference>
<accession>A0A4D6WMR3</accession>
<keyword evidence="1" id="KW-1133">Transmembrane helix</keyword>
<keyword evidence="1" id="KW-0812">Transmembrane</keyword>
<protein>
    <submittedName>
        <fullName evidence="2">Uncharacterized protein</fullName>
    </submittedName>
</protein>
<sequence>MFLANNNFFVVRLYTSSIFIFLLMICIVLSLDILKILSYLLLLNSCINDGKLIINTLHVNDIKALLSTYIKQNRWMLSIALLELCCNTQMLDTIDLSMIFGYCYQQIAYFSCAKYYYRQALREQPHNLDVLQHLASIYSVLNENNNLKDICSTIRSIDSSNQWAHRS</sequence>
<evidence type="ECO:0000256" key="1">
    <source>
        <dbReference type="SAM" id="Phobius"/>
    </source>
</evidence>
<geneLocation type="plastid" evidence="2"/>
<dbReference type="InterPro" id="IPR011990">
    <property type="entry name" value="TPR-like_helical_dom_sf"/>
</dbReference>
<feature type="transmembrane region" description="Helical" evidence="1">
    <location>
        <begin position="12"/>
        <end position="34"/>
    </location>
</feature>
<dbReference type="EMBL" id="MK814615">
    <property type="protein sequence ID" value="QCI04813.1"/>
    <property type="molecule type" value="Genomic_DNA"/>
</dbReference>
<organism evidence="2">
    <name type="scientific">Bornetia secundiflora</name>
    <dbReference type="NCBI Taxonomy" id="2575637"/>
    <lineage>
        <taxon>Eukaryota</taxon>
        <taxon>Rhodophyta</taxon>
        <taxon>Florideophyceae</taxon>
        <taxon>Rhodymeniophycidae</taxon>
        <taxon>Ceramiales</taxon>
        <taxon>Wrangeliaceae</taxon>
        <taxon>Bornetia</taxon>
    </lineage>
</organism>
<evidence type="ECO:0000313" key="2">
    <source>
        <dbReference type="EMBL" id="QCI04813.1"/>
    </source>
</evidence>
<reference evidence="2" key="1">
    <citation type="journal article" date="2019" name="Mol. Phylogenet. Evol.">
        <title>Morphological evolution and classification of the red algal order Ceramiales inferred using plastid phylogenomics.</title>
        <authorList>
            <person name="Diaz-Tapia P."/>
            <person name="Pasella M.M."/>
            <person name="Verbruggen H."/>
            <person name="Maggs C.A."/>
        </authorList>
    </citation>
    <scope>NUCLEOTIDE SEQUENCE</scope>
    <source>
        <strain evidence="2">PD2926</strain>
    </source>
</reference>
<keyword evidence="1" id="KW-0472">Membrane</keyword>
<dbReference type="SUPFAM" id="SSF48452">
    <property type="entry name" value="TPR-like"/>
    <property type="match status" value="1"/>
</dbReference>
<dbReference type="Gene3D" id="1.25.40.10">
    <property type="entry name" value="Tetratricopeptide repeat domain"/>
    <property type="match status" value="1"/>
</dbReference>
<proteinExistence type="predicted"/>
<name>A0A4D6WMR3_9FLOR</name>
<dbReference type="AlphaFoldDB" id="A0A4D6WMR3"/>
<gene>
    <name evidence="2" type="primary">ycf37</name>
</gene>